<keyword evidence="1" id="KW-1133">Transmembrane helix</keyword>
<dbReference type="EMBL" id="JAAGYR010000023">
    <property type="protein sequence ID" value="NEN76582.1"/>
    <property type="molecule type" value="Genomic_DNA"/>
</dbReference>
<feature type="transmembrane region" description="Helical" evidence="1">
    <location>
        <begin position="12"/>
        <end position="32"/>
    </location>
</feature>
<evidence type="ECO:0000256" key="1">
    <source>
        <dbReference type="SAM" id="Phobius"/>
    </source>
</evidence>
<keyword evidence="1" id="KW-0472">Membrane</keyword>
<accession>A0A6L9Y7U1</accession>
<dbReference type="RefSeq" id="WP_163764983.1">
    <property type="nucleotide sequence ID" value="NZ_JAAGYR010000023.1"/>
</dbReference>
<evidence type="ECO:0000313" key="2">
    <source>
        <dbReference type="EMBL" id="NEN76582.1"/>
    </source>
</evidence>
<dbReference type="Proteomes" id="UP000477651">
    <property type="component" value="Unassembled WGS sequence"/>
</dbReference>
<organism evidence="2 3">
    <name type="scientific">Pelistega ratti</name>
    <dbReference type="NCBI Taxonomy" id="2652177"/>
    <lineage>
        <taxon>Bacteria</taxon>
        <taxon>Pseudomonadati</taxon>
        <taxon>Pseudomonadota</taxon>
        <taxon>Betaproteobacteria</taxon>
        <taxon>Burkholderiales</taxon>
        <taxon>Alcaligenaceae</taxon>
        <taxon>Pelistega</taxon>
    </lineage>
</organism>
<keyword evidence="3" id="KW-1185">Reference proteome</keyword>
<dbReference type="AlphaFoldDB" id="A0A6L9Y7U1"/>
<reference evidence="2 3" key="1">
    <citation type="submission" date="2020-02" db="EMBL/GenBank/DDBJ databases">
        <title>Pelistega sp. NLN82 were isolated from wild rodents of the Hainan Island.</title>
        <authorList>
            <person name="Niu N."/>
            <person name="Zhou J."/>
        </authorList>
    </citation>
    <scope>NUCLEOTIDE SEQUENCE [LARGE SCALE GENOMIC DNA]</scope>
    <source>
        <strain evidence="2 3">NLN82</strain>
    </source>
</reference>
<keyword evidence="1" id="KW-0812">Transmembrane</keyword>
<sequence>MLVDFFFAIFSFKYLKFIVIAAVIPVMLTSFITKKIMFWLYGDEGDFQLRDFISGVVVIIILFFVQLLNEKFHLF</sequence>
<comment type="caution">
    <text evidence="2">The sequence shown here is derived from an EMBL/GenBank/DDBJ whole genome shotgun (WGS) entry which is preliminary data.</text>
</comment>
<gene>
    <name evidence="2" type="ORF">F9B74_09725</name>
</gene>
<proteinExistence type="predicted"/>
<feature type="transmembrane region" description="Helical" evidence="1">
    <location>
        <begin position="52"/>
        <end position="69"/>
    </location>
</feature>
<evidence type="ECO:0000313" key="3">
    <source>
        <dbReference type="Proteomes" id="UP000477651"/>
    </source>
</evidence>
<protein>
    <submittedName>
        <fullName evidence="2">Uncharacterized protein</fullName>
    </submittedName>
</protein>
<name>A0A6L9Y7U1_9BURK</name>